<keyword evidence="3" id="KW-1185">Reference proteome</keyword>
<evidence type="ECO:0000259" key="1">
    <source>
        <dbReference type="Pfam" id="PF01965"/>
    </source>
</evidence>
<dbReference type="Gene3D" id="3.40.50.880">
    <property type="match status" value="1"/>
</dbReference>
<dbReference type="RefSeq" id="WP_115270620.1">
    <property type="nucleotide sequence ID" value="NZ_CASFEE010000002.1"/>
</dbReference>
<reference evidence="2 3" key="1">
    <citation type="submission" date="2018-06" db="EMBL/GenBank/DDBJ databases">
        <authorList>
            <consortium name="Pathogen Informatics"/>
            <person name="Doyle S."/>
        </authorList>
    </citation>
    <scope>NUCLEOTIDE SEQUENCE [LARGE SCALE GENOMIC DNA]</scope>
    <source>
        <strain evidence="2 3">NCTC10723</strain>
    </source>
</reference>
<dbReference type="Pfam" id="PF01965">
    <property type="entry name" value="DJ-1_PfpI"/>
    <property type="match status" value="1"/>
</dbReference>
<dbReference type="OrthoDB" id="9800516at2"/>
<dbReference type="AlphaFoldDB" id="A0A377GY28"/>
<dbReference type="InterPro" id="IPR002818">
    <property type="entry name" value="DJ-1/PfpI"/>
</dbReference>
<accession>A0A377GY28</accession>
<dbReference type="SUPFAM" id="SSF52317">
    <property type="entry name" value="Class I glutamine amidotransferase-like"/>
    <property type="match status" value="1"/>
</dbReference>
<dbReference type="CDD" id="cd03135">
    <property type="entry name" value="GATase1_DJ-1"/>
    <property type="match status" value="1"/>
</dbReference>
<dbReference type="InterPro" id="IPR050325">
    <property type="entry name" value="Prot/Nucl_acid_deglycase"/>
</dbReference>
<dbReference type="Proteomes" id="UP000255328">
    <property type="component" value="Unassembled WGS sequence"/>
</dbReference>
<dbReference type="PANTHER" id="PTHR48094">
    <property type="entry name" value="PROTEIN/NUCLEIC ACID DEGLYCASE DJ-1-RELATED"/>
    <property type="match status" value="1"/>
</dbReference>
<evidence type="ECO:0000313" key="3">
    <source>
        <dbReference type="Proteomes" id="UP000255328"/>
    </source>
</evidence>
<dbReference type="PANTHER" id="PTHR48094:SF12">
    <property type="entry name" value="PARKINSON DISEASE PROTEIN 7 HOMOLOG"/>
    <property type="match status" value="1"/>
</dbReference>
<feature type="domain" description="DJ-1/PfpI" evidence="1">
    <location>
        <begin position="3"/>
        <end position="165"/>
    </location>
</feature>
<proteinExistence type="predicted"/>
<evidence type="ECO:0000313" key="2">
    <source>
        <dbReference type="EMBL" id="STO31900.1"/>
    </source>
</evidence>
<dbReference type="InterPro" id="IPR006287">
    <property type="entry name" value="DJ-1"/>
</dbReference>
<protein>
    <submittedName>
        <fullName evidence="2">Chaperone protein YajL</fullName>
    </submittedName>
</protein>
<sequence length="183" mass="19730">MSKKVYVLLAEGFELIEAMTPVDVLRRGGAEVVTVSITDNREVTSAQKVPVISDTTLKEKDITDGDMIILPGGYPGYVNLGESQEVGKVLKYYVENNKFVGAICGAPTVLAKNNVFLGKELTCHSSVVEEMKGYNYNGSKAFTDGNLITGMGAGLALNFAFALAEKLLDNETILKVKKGMELI</sequence>
<dbReference type="EMBL" id="UGGU01000003">
    <property type="protein sequence ID" value="STO31900.1"/>
    <property type="molecule type" value="Genomic_DNA"/>
</dbReference>
<dbReference type="GO" id="GO:0005737">
    <property type="term" value="C:cytoplasm"/>
    <property type="evidence" value="ECO:0007669"/>
    <property type="project" value="TreeGrafter"/>
</dbReference>
<organism evidence="2 3">
    <name type="scientific">Fusobacterium necrogenes</name>
    <dbReference type="NCBI Taxonomy" id="858"/>
    <lineage>
        <taxon>Bacteria</taxon>
        <taxon>Fusobacteriati</taxon>
        <taxon>Fusobacteriota</taxon>
        <taxon>Fusobacteriia</taxon>
        <taxon>Fusobacteriales</taxon>
        <taxon>Fusobacteriaceae</taxon>
        <taxon>Fusobacterium</taxon>
    </lineage>
</organism>
<dbReference type="NCBIfam" id="TIGR01383">
    <property type="entry name" value="not_thiJ"/>
    <property type="match status" value="1"/>
</dbReference>
<dbReference type="InterPro" id="IPR029062">
    <property type="entry name" value="Class_I_gatase-like"/>
</dbReference>
<gene>
    <name evidence="2" type="primary">yajL</name>
    <name evidence="2" type="ORF">NCTC10723_01363</name>
</gene>
<name>A0A377GY28_9FUSO</name>